<keyword evidence="1" id="KW-0812">Transmembrane</keyword>
<dbReference type="PANTHER" id="PTHR37314">
    <property type="entry name" value="SLR0142 PROTEIN"/>
    <property type="match status" value="1"/>
</dbReference>
<feature type="transmembrane region" description="Helical" evidence="1">
    <location>
        <begin position="16"/>
        <end position="35"/>
    </location>
</feature>
<dbReference type="Proteomes" id="UP000658131">
    <property type="component" value="Unassembled WGS sequence"/>
</dbReference>
<name>A0ABR7NJW2_9FIRM</name>
<feature type="transmembrane region" description="Helical" evidence="1">
    <location>
        <begin position="204"/>
        <end position="221"/>
    </location>
</feature>
<keyword evidence="1" id="KW-1133">Transmembrane helix</keyword>
<dbReference type="RefSeq" id="WP_262399667.1">
    <property type="nucleotide sequence ID" value="NZ_JACRTB010000008.1"/>
</dbReference>
<dbReference type="PANTHER" id="PTHR37314:SF4">
    <property type="entry name" value="UPF0700 TRANSMEMBRANE PROTEIN YOAK"/>
    <property type="match status" value="1"/>
</dbReference>
<comment type="caution">
    <text evidence="2">The sequence shown here is derived from an EMBL/GenBank/DDBJ whole genome shotgun (WGS) entry which is preliminary data.</text>
</comment>
<dbReference type="EMBL" id="JACRTB010000008">
    <property type="protein sequence ID" value="MBC8576117.1"/>
    <property type="molecule type" value="Genomic_DNA"/>
</dbReference>
<protein>
    <submittedName>
        <fullName evidence="2">DUF1275 domain-containing protein</fullName>
    </submittedName>
</protein>
<organism evidence="2 3">
    <name type="scientific">Yanshouia hominis</name>
    <dbReference type="NCBI Taxonomy" id="2763673"/>
    <lineage>
        <taxon>Bacteria</taxon>
        <taxon>Bacillati</taxon>
        <taxon>Bacillota</taxon>
        <taxon>Clostridia</taxon>
        <taxon>Eubacteriales</taxon>
        <taxon>Oscillospiraceae</taxon>
        <taxon>Yanshouia</taxon>
    </lineage>
</organism>
<dbReference type="Pfam" id="PF06912">
    <property type="entry name" value="DUF1275"/>
    <property type="match status" value="1"/>
</dbReference>
<accession>A0ABR7NJW2</accession>
<dbReference type="InterPro" id="IPR010699">
    <property type="entry name" value="DUF1275"/>
</dbReference>
<evidence type="ECO:0000256" key="1">
    <source>
        <dbReference type="SAM" id="Phobius"/>
    </source>
</evidence>
<feature type="transmembrane region" description="Helical" evidence="1">
    <location>
        <begin position="65"/>
        <end position="85"/>
    </location>
</feature>
<evidence type="ECO:0000313" key="2">
    <source>
        <dbReference type="EMBL" id="MBC8576117.1"/>
    </source>
</evidence>
<feature type="transmembrane region" description="Helical" evidence="1">
    <location>
        <begin position="178"/>
        <end position="198"/>
    </location>
</feature>
<proteinExistence type="predicted"/>
<evidence type="ECO:0000313" key="3">
    <source>
        <dbReference type="Proteomes" id="UP000658131"/>
    </source>
</evidence>
<feature type="transmembrane region" description="Helical" evidence="1">
    <location>
        <begin position="97"/>
        <end position="119"/>
    </location>
</feature>
<keyword evidence="3" id="KW-1185">Reference proteome</keyword>
<gene>
    <name evidence="2" type="ORF">H8717_06815</name>
</gene>
<sequence length="229" mass="24586">MPSSQRSGSAVPRHEQLAVGLALAFAGGFFDAYTYLTRGGVFANAQTGNIVLMSLAAARGDAKAAAYYLLPICAFFLGVLISEWIKAVFPHKSGLHWMQIILLLEAALVLVIGFVPVSVPHALVNTTVSLICSLQVNTFRRMHGLPYATTMCTGNLRSAAESFCSYLFSRDHHALESALRYFAIIGLFCAGGMAGALLTGLFGIRSVWLCGAVLLAVLSAIREKESVRR</sequence>
<keyword evidence="1" id="KW-0472">Membrane</keyword>
<reference evidence="2 3" key="1">
    <citation type="submission" date="2020-08" db="EMBL/GenBank/DDBJ databases">
        <title>Genome public.</title>
        <authorList>
            <person name="Liu C."/>
            <person name="Sun Q."/>
        </authorList>
    </citation>
    <scope>NUCLEOTIDE SEQUENCE [LARGE SCALE GENOMIC DNA]</scope>
    <source>
        <strain evidence="2 3">BX1</strain>
    </source>
</reference>